<dbReference type="AlphaFoldDB" id="A0A1B2DC17"/>
<name>A0A1B2DC17_9BACL</name>
<dbReference type="PANTHER" id="PTHR30250">
    <property type="entry name" value="PST FAMILY PREDICTED COLANIC ACID TRANSPORTER"/>
    <property type="match status" value="1"/>
</dbReference>
<feature type="transmembrane region" description="Helical" evidence="6">
    <location>
        <begin position="12"/>
        <end position="29"/>
    </location>
</feature>
<gene>
    <name evidence="7" type="ORF">BBD42_01240</name>
</gene>
<feature type="transmembrane region" description="Helical" evidence="6">
    <location>
        <begin position="404"/>
        <end position="423"/>
    </location>
</feature>
<feature type="transmembrane region" description="Helical" evidence="6">
    <location>
        <begin position="49"/>
        <end position="66"/>
    </location>
</feature>
<dbReference type="InterPro" id="IPR024923">
    <property type="entry name" value="PG_synth_SpoVB"/>
</dbReference>
<feature type="transmembrane region" description="Helical" evidence="6">
    <location>
        <begin position="160"/>
        <end position="179"/>
    </location>
</feature>
<feature type="transmembrane region" description="Helical" evidence="6">
    <location>
        <begin position="250"/>
        <end position="270"/>
    </location>
</feature>
<protein>
    <submittedName>
        <fullName evidence="7">Uncharacterized protein</fullName>
    </submittedName>
</protein>
<evidence type="ECO:0000256" key="2">
    <source>
        <dbReference type="ARBA" id="ARBA00022475"/>
    </source>
</evidence>
<dbReference type="InterPro" id="IPR050833">
    <property type="entry name" value="Poly_Biosynth_Transport"/>
</dbReference>
<dbReference type="RefSeq" id="WP_099516662.1">
    <property type="nucleotide sequence ID" value="NZ_CP016808.1"/>
</dbReference>
<feature type="transmembrane region" description="Helical" evidence="6">
    <location>
        <begin position="374"/>
        <end position="392"/>
    </location>
</feature>
<keyword evidence="3 6" id="KW-0812">Transmembrane</keyword>
<sequence length="553" mass="59822">MKKDSLIKGTLILAMAALVARMLGIFQRVPLEHMLSKEGLASFTVSNNLYLTLLIVATGGIPSAISKMVSERYALGRQQEAQRIYKAALLFGLVTGLILSTLLYVFAEQLAVSQDLPDAVFAIRAIAPTLLLFPLIAMMRGYFQGRQLMMAGGLSQIMEQIMRVVVGVGLAILVLAWGWGDQLAAAAASFGNFFGAIGAILVMVWYAVKLRRTDKLEMDNWPADSEAAKTIALQKAEASRIPFRAIYREIFSISIPIVVTAITVQLIYMVDNYLLMKLRAGVYSYDQAIEILADFGGKAQSIAGIPPILAIALSTSIIPVISSAFSVRNMSEVNRQTSLVMRIVLFTGIPAALTLAVLAYSVTGLLFTGPQGSGIVAALTAGTIFQATMMISNSVLSGLGRPRLAMYNTLIGIGLKLVASFVLAPIFGIYGLIAASTLCFIFITWFNLQSIRTYVQFNVLGRRWMPYIAAVLLSMAAGWGADKGLRWLLEGSELPDRLAYLISLIVAGVVIGGLYLGLLILLRVVTAEDVKTFPGPLRKLFAKLFRLTGRAAV</sequence>
<dbReference type="PIRSF" id="PIRSF038958">
    <property type="entry name" value="PG_synth_SpoVB"/>
    <property type="match status" value="1"/>
</dbReference>
<evidence type="ECO:0000256" key="3">
    <source>
        <dbReference type="ARBA" id="ARBA00022692"/>
    </source>
</evidence>
<organism evidence="7">
    <name type="scientific">Paenibacillus sp. BIHB 4019</name>
    <dbReference type="NCBI Taxonomy" id="1870819"/>
    <lineage>
        <taxon>Bacteria</taxon>
        <taxon>Bacillati</taxon>
        <taxon>Bacillota</taxon>
        <taxon>Bacilli</taxon>
        <taxon>Bacillales</taxon>
        <taxon>Paenibacillaceae</taxon>
        <taxon>Paenibacillus</taxon>
    </lineage>
</organism>
<feature type="transmembrane region" description="Helical" evidence="6">
    <location>
        <begin position="185"/>
        <end position="208"/>
    </location>
</feature>
<keyword evidence="4 6" id="KW-1133">Transmembrane helix</keyword>
<feature type="transmembrane region" description="Helical" evidence="6">
    <location>
        <begin position="339"/>
        <end position="362"/>
    </location>
</feature>
<evidence type="ECO:0000256" key="1">
    <source>
        <dbReference type="ARBA" id="ARBA00004651"/>
    </source>
</evidence>
<proteinExistence type="predicted"/>
<evidence type="ECO:0000313" key="7">
    <source>
        <dbReference type="EMBL" id="ANY65254.1"/>
    </source>
</evidence>
<dbReference type="EMBL" id="CP016808">
    <property type="protein sequence ID" value="ANY65254.1"/>
    <property type="molecule type" value="Genomic_DNA"/>
</dbReference>
<feature type="transmembrane region" description="Helical" evidence="6">
    <location>
        <begin position="460"/>
        <end position="479"/>
    </location>
</feature>
<feature type="transmembrane region" description="Helical" evidence="6">
    <location>
        <begin position="87"/>
        <end position="107"/>
    </location>
</feature>
<feature type="transmembrane region" description="Helical" evidence="6">
    <location>
        <begin position="499"/>
        <end position="522"/>
    </location>
</feature>
<reference evidence="7" key="1">
    <citation type="submission" date="2016-08" db="EMBL/GenBank/DDBJ databases">
        <title>Complete Genome Seqeunce of Paenibacillus sp. BIHB 4019 from tea rhizoplane.</title>
        <authorList>
            <person name="Thakur R."/>
            <person name="Swarnkar M.K."/>
            <person name="Gulati A."/>
        </authorList>
    </citation>
    <scope>NUCLEOTIDE SEQUENCE [LARGE SCALE GENOMIC DNA]</scope>
    <source>
        <strain evidence="7">BIHB4019</strain>
    </source>
</reference>
<feature type="transmembrane region" description="Helical" evidence="6">
    <location>
        <begin position="119"/>
        <end position="139"/>
    </location>
</feature>
<keyword evidence="2" id="KW-1003">Cell membrane</keyword>
<evidence type="ECO:0000256" key="5">
    <source>
        <dbReference type="ARBA" id="ARBA00023136"/>
    </source>
</evidence>
<evidence type="ECO:0000256" key="6">
    <source>
        <dbReference type="SAM" id="Phobius"/>
    </source>
</evidence>
<dbReference type="InterPro" id="IPR002797">
    <property type="entry name" value="Polysacc_synth"/>
</dbReference>
<comment type="subcellular location">
    <subcellularLocation>
        <location evidence="1">Cell membrane</location>
        <topology evidence="1">Multi-pass membrane protein</topology>
    </subcellularLocation>
</comment>
<keyword evidence="5 6" id="KW-0472">Membrane</keyword>
<dbReference type="CDD" id="cd13124">
    <property type="entry name" value="MATE_SpoVB_like"/>
    <property type="match status" value="1"/>
</dbReference>
<feature type="transmembrane region" description="Helical" evidence="6">
    <location>
        <begin position="308"/>
        <end position="327"/>
    </location>
</feature>
<evidence type="ECO:0000256" key="4">
    <source>
        <dbReference type="ARBA" id="ARBA00022989"/>
    </source>
</evidence>
<accession>A0A1B2DC17</accession>
<dbReference type="PANTHER" id="PTHR30250:SF21">
    <property type="entry name" value="LIPID II FLIPPASE MURJ"/>
    <property type="match status" value="1"/>
</dbReference>
<feature type="transmembrane region" description="Helical" evidence="6">
    <location>
        <begin position="429"/>
        <end position="448"/>
    </location>
</feature>
<dbReference type="GO" id="GO:0005886">
    <property type="term" value="C:plasma membrane"/>
    <property type="evidence" value="ECO:0007669"/>
    <property type="project" value="UniProtKB-SubCell"/>
</dbReference>
<dbReference type="Pfam" id="PF01943">
    <property type="entry name" value="Polysacc_synt"/>
    <property type="match status" value="1"/>
</dbReference>